<feature type="compositionally biased region" description="Basic and acidic residues" evidence="1">
    <location>
        <begin position="159"/>
        <end position="168"/>
    </location>
</feature>
<reference evidence="2 3" key="1">
    <citation type="submission" date="2023-02" db="EMBL/GenBank/DDBJ databases">
        <title>LHISI_Scaffold_Assembly.</title>
        <authorList>
            <person name="Stuart O.P."/>
            <person name="Cleave R."/>
            <person name="Magrath M.J.L."/>
            <person name="Mikheyev A.S."/>
        </authorList>
    </citation>
    <scope>NUCLEOTIDE SEQUENCE [LARGE SCALE GENOMIC DNA]</scope>
    <source>
        <strain evidence="2">Daus_M_001</strain>
        <tissue evidence="2">Leg muscle</tissue>
    </source>
</reference>
<comment type="caution">
    <text evidence="2">The sequence shown here is derived from an EMBL/GenBank/DDBJ whole genome shotgun (WGS) entry which is preliminary data.</text>
</comment>
<sequence length="177" mass="19199">MCPYSSDVYAGYRLFTSTAVCAGIRKPVDPVTRHRSLHPTKCGHSRQEDEVRKMPRCAAVRMSGTASANTRCVIPLTRTSTNASKVITWSRTGTTIVTEHRSSPFSSQTHTLSLSLSLSPDTAGDVHNDEQVSGHRIARGRGVTGDPRGNLPTSSIVQHDSHGRKSRCDLAGNRTQS</sequence>
<evidence type="ECO:0000313" key="3">
    <source>
        <dbReference type="Proteomes" id="UP001159363"/>
    </source>
</evidence>
<keyword evidence="3" id="KW-1185">Reference proteome</keyword>
<evidence type="ECO:0000313" key="2">
    <source>
        <dbReference type="EMBL" id="KAJ8882641.1"/>
    </source>
</evidence>
<feature type="region of interest" description="Disordered" evidence="1">
    <location>
        <begin position="118"/>
        <end position="177"/>
    </location>
</feature>
<dbReference type="Proteomes" id="UP001159363">
    <property type="component" value="Chromosome 4"/>
</dbReference>
<feature type="compositionally biased region" description="Basic and acidic residues" evidence="1">
    <location>
        <begin position="124"/>
        <end position="133"/>
    </location>
</feature>
<name>A0ABQ9HE93_9NEOP</name>
<protein>
    <recommendedName>
        <fullName evidence="4">Ig-like domain-containing protein</fullName>
    </recommendedName>
</protein>
<organism evidence="2 3">
    <name type="scientific">Dryococelus australis</name>
    <dbReference type="NCBI Taxonomy" id="614101"/>
    <lineage>
        <taxon>Eukaryota</taxon>
        <taxon>Metazoa</taxon>
        <taxon>Ecdysozoa</taxon>
        <taxon>Arthropoda</taxon>
        <taxon>Hexapoda</taxon>
        <taxon>Insecta</taxon>
        <taxon>Pterygota</taxon>
        <taxon>Neoptera</taxon>
        <taxon>Polyneoptera</taxon>
        <taxon>Phasmatodea</taxon>
        <taxon>Verophasmatodea</taxon>
        <taxon>Anareolatae</taxon>
        <taxon>Phasmatidae</taxon>
        <taxon>Eurycanthinae</taxon>
        <taxon>Dryococelus</taxon>
    </lineage>
</organism>
<evidence type="ECO:0000256" key="1">
    <source>
        <dbReference type="SAM" id="MobiDB-lite"/>
    </source>
</evidence>
<proteinExistence type="predicted"/>
<feature type="non-terminal residue" evidence="2">
    <location>
        <position position="177"/>
    </location>
</feature>
<gene>
    <name evidence="2" type="ORF">PR048_014453</name>
</gene>
<dbReference type="EMBL" id="JARBHB010000005">
    <property type="protein sequence ID" value="KAJ8882641.1"/>
    <property type="molecule type" value="Genomic_DNA"/>
</dbReference>
<evidence type="ECO:0008006" key="4">
    <source>
        <dbReference type="Google" id="ProtNLM"/>
    </source>
</evidence>
<accession>A0ABQ9HE93</accession>